<dbReference type="Pfam" id="PF10277">
    <property type="entry name" value="Frag1"/>
    <property type="match status" value="1"/>
</dbReference>
<feature type="transmembrane region" description="Helical" evidence="1">
    <location>
        <begin position="311"/>
        <end position="336"/>
    </location>
</feature>
<dbReference type="PANTHER" id="PTHR39608:SF2">
    <property type="entry name" value="MARVEL DOMAIN-CONTAINING PROTEIN"/>
    <property type="match status" value="1"/>
</dbReference>
<keyword evidence="1" id="KW-0812">Transmembrane</keyword>
<dbReference type="OrthoDB" id="10032492at2759"/>
<feature type="transmembrane region" description="Helical" evidence="1">
    <location>
        <begin position="266"/>
        <end position="291"/>
    </location>
</feature>
<feature type="transmembrane region" description="Helical" evidence="1">
    <location>
        <begin position="233"/>
        <end position="254"/>
    </location>
</feature>
<evidence type="ECO:0000256" key="1">
    <source>
        <dbReference type="SAM" id="Phobius"/>
    </source>
</evidence>
<dbReference type="Proteomes" id="UP001149954">
    <property type="component" value="Unassembled WGS sequence"/>
</dbReference>
<comment type="caution">
    <text evidence="3">The sequence shown here is derived from an EMBL/GenBank/DDBJ whole genome shotgun (WGS) entry which is preliminary data.</text>
</comment>
<feature type="transmembrane region" description="Helical" evidence="1">
    <location>
        <begin position="6"/>
        <end position="30"/>
    </location>
</feature>
<feature type="domain" description="CWH43-like N-terminal" evidence="2">
    <location>
        <begin position="5"/>
        <end position="215"/>
    </location>
</feature>
<accession>A0A9X0C376</accession>
<feature type="transmembrane region" description="Helical" evidence="1">
    <location>
        <begin position="97"/>
        <end position="119"/>
    </location>
</feature>
<organism evidence="3 4">
    <name type="scientific">Penicillium fimorum</name>
    <dbReference type="NCBI Taxonomy" id="1882269"/>
    <lineage>
        <taxon>Eukaryota</taxon>
        <taxon>Fungi</taxon>
        <taxon>Dikarya</taxon>
        <taxon>Ascomycota</taxon>
        <taxon>Pezizomycotina</taxon>
        <taxon>Eurotiomycetes</taxon>
        <taxon>Eurotiomycetidae</taxon>
        <taxon>Eurotiales</taxon>
        <taxon>Aspergillaceae</taxon>
        <taxon>Penicillium</taxon>
    </lineage>
</organism>
<dbReference type="GO" id="GO:0016020">
    <property type="term" value="C:membrane"/>
    <property type="evidence" value="ECO:0007669"/>
    <property type="project" value="UniProtKB-SubCell"/>
</dbReference>
<keyword evidence="1" id="KW-0472">Membrane</keyword>
<feature type="transmembrane region" description="Helical" evidence="1">
    <location>
        <begin position="59"/>
        <end position="77"/>
    </location>
</feature>
<evidence type="ECO:0000313" key="4">
    <source>
        <dbReference type="Proteomes" id="UP001149954"/>
    </source>
</evidence>
<feature type="transmembrane region" description="Helical" evidence="1">
    <location>
        <begin position="163"/>
        <end position="188"/>
    </location>
</feature>
<sequence>MWILSFWLFPVISGCMWLATLIAMMSTWAADGKPRYITMDDGLTIPYISHIGAEGLKPLFIAGSAVTVVFMDLGLLSERWLRHAGQLAPNKGRFDKTCAVGSILFSIAGAVGLILLTIFDTKNHHNLHNGFLGMFIGCYVVCALLVCLEYIQIGRFYHPQARILLVSFAIKALFVICELAVAIAFGVCMKKGNKQNAAAVLEWVSTIAHVIQCISSVIVLGITGWAVRETKTLTVIFSLVVAALTLVVYGITLTTSCITKRHRWHVLPLLLADAIISYLWLTAFIFLAQNFNQVSCKVHLWNNEIVCSRKYAAEAFSFIAFFTTFGALVFEVLYTYRPTDDTMHEKKNEMTSLEDNLRNAGVMSPG</sequence>
<feature type="transmembrane region" description="Helical" evidence="1">
    <location>
        <begin position="200"/>
        <end position="227"/>
    </location>
</feature>
<protein>
    <submittedName>
        <fullName evidence="3">Frag1/DRAM/Sfk1</fullName>
    </submittedName>
</protein>
<dbReference type="InterPro" id="IPR019402">
    <property type="entry name" value="CWH43_N"/>
</dbReference>
<evidence type="ECO:0000259" key="2">
    <source>
        <dbReference type="Pfam" id="PF10277"/>
    </source>
</evidence>
<feature type="transmembrane region" description="Helical" evidence="1">
    <location>
        <begin position="131"/>
        <end position="151"/>
    </location>
</feature>
<evidence type="ECO:0000313" key="3">
    <source>
        <dbReference type="EMBL" id="KAJ5496211.1"/>
    </source>
</evidence>
<keyword evidence="1" id="KW-1133">Transmembrane helix</keyword>
<dbReference type="EMBL" id="JAPWDS010000005">
    <property type="protein sequence ID" value="KAJ5496211.1"/>
    <property type="molecule type" value="Genomic_DNA"/>
</dbReference>
<keyword evidence="4" id="KW-1185">Reference proteome</keyword>
<gene>
    <name evidence="3" type="ORF">N7463_008198</name>
</gene>
<name>A0A9X0C376_9EURO</name>
<dbReference type="AlphaFoldDB" id="A0A9X0C376"/>
<reference evidence="3" key="2">
    <citation type="journal article" date="2023" name="IMA Fungus">
        <title>Comparative genomic study of the Penicillium genus elucidates a diverse pangenome and 15 lateral gene transfer events.</title>
        <authorList>
            <person name="Petersen C."/>
            <person name="Sorensen T."/>
            <person name="Nielsen M.R."/>
            <person name="Sondergaard T.E."/>
            <person name="Sorensen J.L."/>
            <person name="Fitzpatrick D.A."/>
            <person name="Frisvad J.C."/>
            <person name="Nielsen K.L."/>
        </authorList>
    </citation>
    <scope>NUCLEOTIDE SEQUENCE</scope>
    <source>
        <strain evidence="3">IBT 29495</strain>
    </source>
</reference>
<dbReference type="PANTHER" id="PTHR39608">
    <property type="entry name" value="INTEGRAL MEMBRANE PROTEIN (AFU_ORTHOLOGUE AFUA_5G08640)"/>
    <property type="match status" value="1"/>
</dbReference>
<proteinExistence type="predicted"/>
<reference evidence="3" key="1">
    <citation type="submission" date="2022-12" db="EMBL/GenBank/DDBJ databases">
        <authorList>
            <person name="Petersen C."/>
        </authorList>
    </citation>
    <scope>NUCLEOTIDE SEQUENCE</scope>
    <source>
        <strain evidence="3">IBT 29495</strain>
    </source>
</reference>